<reference evidence="1 2" key="1">
    <citation type="submission" date="2015-02" db="EMBL/GenBank/DDBJ databases">
        <title>Draft genome sequence of Aspergillus parasiticus SU-1.</title>
        <authorList>
            <person name="Yu J."/>
            <person name="Fedorova N."/>
            <person name="Yin Y."/>
            <person name="Losada L."/>
            <person name="Zafar N."/>
            <person name="Taujale R."/>
            <person name="Ehrlich K.C."/>
            <person name="Bhatnagar D."/>
            <person name="Cleveland T.E."/>
            <person name="Bennett J.W."/>
            <person name="Nierman W.C."/>
        </authorList>
    </citation>
    <scope>NUCLEOTIDE SEQUENCE [LARGE SCALE GENOMIC DNA]</scope>
    <source>
        <strain evidence="2">ATCC 56775 / NRRL 5862 / SRRC 143 / SU-1</strain>
    </source>
</reference>
<comment type="caution">
    <text evidence="1">The sequence shown here is derived from an EMBL/GenBank/DDBJ whole genome shotgun (WGS) entry which is preliminary data.</text>
</comment>
<name>A0A0F0II32_ASPPU</name>
<evidence type="ECO:0000313" key="1">
    <source>
        <dbReference type="EMBL" id="KJK67439.1"/>
    </source>
</evidence>
<evidence type="ECO:0008006" key="3">
    <source>
        <dbReference type="Google" id="ProtNLM"/>
    </source>
</evidence>
<dbReference type="OrthoDB" id="5410873at2759"/>
<dbReference type="AlphaFoldDB" id="A0A0F0II32"/>
<evidence type="ECO:0000313" key="2">
    <source>
        <dbReference type="Proteomes" id="UP000033540"/>
    </source>
</evidence>
<dbReference type="Proteomes" id="UP000033540">
    <property type="component" value="Unassembled WGS sequence"/>
</dbReference>
<dbReference type="EMBL" id="JZEE01000194">
    <property type="protein sequence ID" value="KJK67439.1"/>
    <property type="molecule type" value="Genomic_DNA"/>
</dbReference>
<proteinExistence type="predicted"/>
<sequence>MALILGTEPTSFSWVMRPKAACELTTTKPTTKDATSTRIHTRAQVRSSTNMKAIPDSDPTVEAELEKVISGVTSLEMVTKDLVDKLQLFCMEIIEFKYLKVSELEYRNGLDWCDEEYSEITGITMEYNPKTGTVILNSRGASALHSSCQEVLISWLQEIQDSTPEQPLFAIKEQGFTGFHKVPDVILGRDGSEFPIIMVEVGFSEPLEVLFSNAREALDISAGETQVVILLKIYEEGRETPRGYPWGLTETEIGDKARKLSLVQAVMDWHQQNEVNIVGDLTVHMYIWSAERKHPPRYPIWEFEIDSATRVSSDGTFRQNLRNPFLDRDFRLKIFGGSFPLPVERIRIRLRSVIGLEETRLMMVRTAHSEKQHLLPLFSLGIDVWYIVLDLLREEVDPNDYEEEEEEEDPGSAWKPKSVARRLPYLPDLISLSSTCTWFRDMLAPSIFVNLELNNTVKSARSITAIGKGRHAACVKTLRYIGICETNQQSSPLEEVYPPEVDQVLSNLHVFSGLDKLTIDFPFDYESDLLFEYLQDDIFYPENAPSEESENTWRGLMAATFRAIVSNYSHASSNRRLPLNIEFRDLNIFMVSVYATEAFQSFLSQLRSFNLSLRRWDNGVGWTMITQRIFREFTHYLGPLFFDHLATVEEFSFDPRETGTLGNGGQPYCEDIGLRNTTLPRLRKLTLNNVIICLELRDFLVRHKATLESITLRDCFAYDEQAWVYGERIDWRELFTTLAQESFPRLTEFETVWSDSPLQLLDLDDKWADHRVVQRVREKLDREPDAKVFAYCEVDDKYGVRYCNGIVNQAAFLNGADNSSYLDLMAIIQPNSAQGRRVGTD</sequence>
<organism evidence="1 2">
    <name type="scientific">Aspergillus parasiticus (strain ATCC 56775 / NRRL 5862 / SRRC 143 / SU-1)</name>
    <dbReference type="NCBI Taxonomy" id="1403190"/>
    <lineage>
        <taxon>Eukaryota</taxon>
        <taxon>Fungi</taxon>
        <taxon>Dikarya</taxon>
        <taxon>Ascomycota</taxon>
        <taxon>Pezizomycotina</taxon>
        <taxon>Eurotiomycetes</taxon>
        <taxon>Eurotiomycetidae</taxon>
        <taxon>Eurotiales</taxon>
        <taxon>Aspergillaceae</taxon>
        <taxon>Aspergillus</taxon>
        <taxon>Aspergillus subgen. Circumdati</taxon>
    </lineage>
</organism>
<accession>A0A0F0II32</accession>
<gene>
    <name evidence="1" type="ORF">P875_00117195</name>
</gene>
<protein>
    <recommendedName>
        <fullName evidence="3">F-box domain-containing protein</fullName>
    </recommendedName>
</protein>